<comment type="caution">
    <text evidence="1">The sequence shown here is derived from an EMBL/GenBank/DDBJ whole genome shotgun (WGS) entry which is preliminary data.</text>
</comment>
<organism evidence="1 2">
    <name type="scientific">Batillaria attramentaria</name>
    <dbReference type="NCBI Taxonomy" id="370345"/>
    <lineage>
        <taxon>Eukaryota</taxon>
        <taxon>Metazoa</taxon>
        <taxon>Spiralia</taxon>
        <taxon>Lophotrochozoa</taxon>
        <taxon>Mollusca</taxon>
        <taxon>Gastropoda</taxon>
        <taxon>Caenogastropoda</taxon>
        <taxon>Sorbeoconcha</taxon>
        <taxon>Cerithioidea</taxon>
        <taxon>Batillariidae</taxon>
        <taxon>Batillaria</taxon>
    </lineage>
</organism>
<gene>
    <name evidence="1" type="ORF">BaRGS_00006997</name>
</gene>
<keyword evidence="2" id="KW-1185">Reference proteome</keyword>
<dbReference type="EMBL" id="JACVVK020000030">
    <property type="protein sequence ID" value="KAK7501566.1"/>
    <property type="molecule type" value="Genomic_DNA"/>
</dbReference>
<evidence type="ECO:0000313" key="2">
    <source>
        <dbReference type="Proteomes" id="UP001519460"/>
    </source>
</evidence>
<proteinExistence type="predicted"/>
<feature type="non-terminal residue" evidence="1">
    <location>
        <position position="121"/>
    </location>
</feature>
<reference evidence="1 2" key="1">
    <citation type="journal article" date="2023" name="Sci. Data">
        <title>Genome assembly of the Korean intertidal mud-creeper Batillaria attramentaria.</title>
        <authorList>
            <person name="Patra A.K."/>
            <person name="Ho P.T."/>
            <person name="Jun S."/>
            <person name="Lee S.J."/>
            <person name="Kim Y."/>
            <person name="Won Y.J."/>
        </authorList>
    </citation>
    <scope>NUCLEOTIDE SEQUENCE [LARGE SCALE GENOMIC DNA]</scope>
    <source>
        <strain evidence="1">Wonlab-2016</strain>
    </source>
</reference>
<evidence type="ECO:0000313" key="1">
    <source>
        <dbReference type="EMBL" id="KAK7501566.1"/>
    </source>
</evidence>
<name>A0ABD0LQ21_9CAEN</name>
<accession>A0ABD0LQ21</accession>
<sequence length="121" mass="13556">MKVFMVTHALQRHTETMAATVTKPLSFLNWNVDGLLSKLEDGEFVDYVASFDFVCLVEIPKTSIMQPSPSGTCLAKNISINRPGDPIQPVDDSQIGRERARDGGAYFWGPRREKLMRKLGL</sequence>
<dbReference type="Proteomes" id="UP001519460">
    <property type="component" value="Unassembled WGS sequence"/>
</dbReference>
<dbReference type="AlphaFoldDB" id="A0ABD0LQ21"/>
<protein>
    <submittedName>
        <fullName evidence="1">Uncharacterized protein</fullName>
    </submittedName>
</protein>